<dbReference type="SUPFAM" id="SSF52777">
    <property type="entry name" value="CoA-dependent acyltransferases"/>
    <property type="match status" value="5"/>
</dbReference>
<name>A0ABU3WJV7_9NOCA</name>
<dbReference type="InterPro" id="IPR000873">
    <property type="entry name" value="AMP-dep_synth/lig_dom"/>
</dbReference>
<dbReference type="Pfam" id="PF00668">
    <property type="entry name" value="Condensation"/>
    <property type="match status" value="3"/>
</dbReference>
<gene>
    <name evidence="5" type="ORF">F8M49_00505</name>
</gene>
<feature type="domain" description="Condensation" evidence="4">
    <location>
        <begin position="1510"/>
        <end position="1618"/>
    </location>
</feature>
<evidence type="ECO:0000256" key="2">
    <source>
        <dbReference type="SAM" id="MobiDB-lite"/>
    </source>
</evidence>
<dbReference type="SUPFAM" id="SSF56801">
    <property type="entry name" value="Acetyl-CoA synthetase-like"/>
    <property type="match status" value="1"/>
</dbReference>
<feature type="compositionally biased region" description="Basic residues" evidence="2">
    <location>
        <begin position="1358"/>
        <end position="1372"/>
    </location>
</feature>
<dbReference type="Gene3D" id="3.30.559.30">
    <property type="entry name" value="Nonribosomal peptide synthetase, condensation domain"/>
    <property type="match status" value="2"/>
</dbReference>
<feature type="compositionally biased region" description="Basic residues" evidence="2">
    <location>
        <begin position="1383"/>
        <end position="1393"/>
    </location>
</feature>
<feature type="compositionally biased region" description="Basic residues" evidence="2">
    <location>
        <begin position="1284"/>
        <end position="1313"/>
    </location>
</feature>
<dbReference type="PROSITE" id="PS00455">
    <property type="entry name" value="AMP_BINDING"/>
    <property type="match status" value="1"/>
</dbReference>
<evidence type="ECO:0000259" key="3">
    <source>
        <dbReference type="Pfam" id="PF00501"/>
    </source>
</evidence>
<feature type="region of interest" description="Disordered" evidence="2">
    <location>
        <begin position="1272"/>
        <end position="1444"/>
    </location>
</feature>
<dbReference type="Gene3D" id="3.30.559.10">
    <property type="entry name" value="Chloramphenicol acetyltransferase-like domain"/>
    <property type="match status" value="3"/>
</dbReference>
<evidence type="ECO:0000313" key="5">
    <source>
        <dbReference type="EMBL" id="MDV2474264.1"/>
    </source>
</evidence>
<feature type="region of interest" description="Disordered" evidence="2">
    <location>
        <begin position="1612"/>
        <end position="1668"/>
    </location>
</feature>
<feature type="domain" description="Condensation" evidence="4">
    <location>
        <begin position="494"/>
        <end position="922"/>
    </location>
</feature>
<evidence type="ECO:0000313" key="6">
    <source>
        <dbReference type="Proteomes" id="UP001275440"/>
    </source>
</evidence>
<organism evidence="5 6">
    <name type="scientific">Rhodococcus zopfii</name>
    <dbReference type="NCBI Taxonomy" id="43772"/>
    <lineage>
        <taxon>Bacteria</taxon>
        <taxon>Bacillati</taxon>
        <taxon>Actinomycetota</taxon>
        <taxon>Actinomycetes</taxon>
        <taxon>Mycobacteriales</taxon>
        <taxon>Nocardiaceae</taxon>
        <taxon>Rhodococcus</taxon>
    </lineage>
</organism>
<dbReference type="InterPro" id="IPR020845">
    <property type="entry name" value="AMP-binding_CS"/>
</dbReference>
<evidence type="ECO:0000256" key="1">
    <source>
        <dbReference type="ARBA" id="ARBA00023194"/>
    </source>
</evidence>
<feature type="compositionally biased region" description="Basic residues" evidence="2">
    <location>
        <begin position="1625"/>
        <end position="1641"/>
    </location>
</feature>
<dbReference type="NCBIfam" id="TIGR01720">
    <property type="entry name" value="NRPS-para261"/>
    <property type="match status" value="1"/>
</dbReference>
<dbReference type="Gene3D" id="3.40.50.12780">
    <property type="entry name" value="N-terminal domain of ligase-like"/>
    <property type="match status" value="1"/>
</dbReference>
<protein>
    <submittedName>
        <fullName evidence="5">AMP-binding protein</fullName>
    </submittedName>
</protein>
<evidence type="ECO:0000259" key="4">
    <source>
        <dbReference type="Pfam" id="PF00668"/>
    </source>
</evidence>
<accession>A0ABU3WJV7</accession>
<dbReference type="InterPro" id="IPR042099">
    <property type="entry name" value="ANL_N_sf"/>
</dbReference>
<dbReference type="SUPFAM" id="SSF47336">
    <property type="entry name" value="ACP-like"/>
    <property type="match status" value="1"/>
</dbReference>
<reference evidence="5 6" key="1">
    <citation type="submission" date="2019-10" db="EMBL/GenBank/DDBJ databases">
        <title>Draft Genome Assembly of Rhodococcus zopfii DSM44189.</title>
        <authorList>
            <person name="Sutton J.M."/>
            <person name="Akob D.M."/>
            <person name="Bushman T.J."/>
        </authorList>
    </citation>
    <scope>NUCLEOTIDE SEQUENCE [LARGE SCALE GENOMIC DNA]</scope>
    <source>
        <strain evidence="5 6">DSM 44189</strain>
    </source>
</reference>
<feature type="domain" description="AMP-dependent synthetase/ligase" evidence="3">
    <location>
        <begin position="943"/>
        <end position="1267"/>
    </location>
</feature>
<feature type="region of interest" description="Disordered" evidence="2">
    <location>
        <begin position="1682"/>
        <end position="1758"/>
    </location>
</feature>
<feature type="compositionally biased region" description="Basic residues" evidence="2">
    <location>
        <begin position="1413"/>
        <end position="1434"/>
    </location>
</feature>
<dbReference type="CDD" id="cd19543">
    <property type="entry name" value="DCL_NRPS"/>
    <property type="match status" value="1"/>
</dbReference>
<feature type="domain" description="Condensation" evidence="4">
    <location>
        <begin position="23"/>
        <end position="459"/>
    </location>
</feature>
<dbReference type="InterPro" id="IPR010060">
    <property type="entry name" value="NRPS_synth"/>
</dbReference>
<dbReference type="InterPro" id="IPR001242">
    <property type="entry name" value="Condensation_dom"/>
</dbReference>
<dbReference type="PANTHER" id="PTHR45527:SF1">
    <property type="entry name" value="FATTY ACID SYNTHASE"/>
    <property type="match status" value="1"/>
</dbReference>
<feature type="compositionally biased region" description="Basic and acidic residues" evidence="2">
    <location>
        <begin position="1394"/>
        <end position="1403"/>
    </location>
</feature>
<sequence length="1770" mass="191711">MAASVPFRCPPIAHEMMRRGDYSGFAQAVLVTTPVDLTLGHLTAALDAVVARHDILRSRFDGETWEVFAEAPDDAVSITRIPFSRSVTGDADSIRARVGAACGDAAQRLDPATGAMLRCVWFDVADGHGRLLIVAHHLVVDGVSWRVLLPDLAQAWMQIVAAANSGVAVAEPELAEAGTSYRRWAHALHDAAREGTYADETDFWRRTLADGASLPGIAPLDPAVDTLATVERVRVDLDPATTEAVLTRLPDRYGAGTADGLLTALALAVSPYGRSVPIMLEGHGRELAGADLARTVGWFTSVYPVRPTLPGHLDVDDALAGGANAGGAVKAVKEHLAAVPNHGAGYGILRYLDAKAGPVLATAAAPQISFNYLGRLTSGHIPAEVREIGWVPDTVDLDPGRGSALAVAAAVDINAMVVDGPDGPHLTATFAYPPRAVPAELVTDLAERWIRALGALAVHAERPDAGGLTPSDVPLVRVDQQQIERWESEYAGVRDIWPLPPLQTGLLFHSRLAAGSLDVYVAQLTLDLEGTVDAARLRAAIEAVVARHAGLRTAFVHDDDGTPAQLVLEHADVPWREVHTDADGLAALLDSERVLPFDPAHPPLLRAVLAWTAPDRAVLVLTNHHLVLDGWSMPLLVREVLTHYVSRDALPEPARYRDYLRWWCEQDRDRSLAAWHEVLSGITEPTLIAPHAATALDENPEPVDVALPAALLGALTDRRDADVTVNTLVQTAWAVLLSRLLDRHDVVFGATVSGRPADLPGVENMLGLFINTVPVRVRWDAADTVADLLRRVQDEQVRLLDHHHVALGEIQDRVGVGTLFDTLTVFESYPVDRAGFDETTDLAGMRVTGIDARDATHYPLTVMAILEPRLRLSVRYRTDLFTRSAVERIAARLVGLLETFVAHPDMHVGDLDVFVDGERERIAEFERGRVVSLPEVTLVDLLAEQSGRTAAATAVVVDGGGTLTYGQFTERVNRVARSLIADGIGPGDLVAVAMPRSLPQLVAIHAVVTAGAAYVPIDPDQPDGRTAHILDTARPARVLDALPAADGYSGAQVRDADRCAPLRPDDLAYVLFTSGSTGRPKGVAISHRAIVNRLLWMQGEYPLDGDDVVLQKTPATFDVSVWELFWPLLTGATVVLATPDGHRDPRYLSRVIDEHRVSTLHFVPSMLDVFLTDGDPSRCASVRQVFTSGEALTASTVARFAAVLDAPLHNLYGPTEAAVDVTACRTIPGETPVPIGTPVWNTSVRVLDDRLRPVPVGIEGELYLGGRAARARLPSGARADRRAVRGRPGRCRSSLPHRRSGAVARRRCARIRRPERLPGQAARPAHRARRDRNGVPGTSVGDSGRGRVAPRPHDRGAPRRVPRRRRRCRPRVRRDTSAPAHGAHPRRRTRRPAGHRERQDRPEVFAGTGIRISRAHRTGHRHRARRGRSRRRYPGPRPCRSDRELLRPRRQLAHRHPALRARIDDEFGTRLQIRDLFDNPTVAGLALVVDRQRGGAGRPRLTARQRPARVPLSPAQARMWFVNRFDPASGAYNVAVALRLTGTLDHAALEAAATDIVERHETLRTRYPDSGDGPYQDVLPTSEIGRVLTVDPLDGPLEQRLREVIGRGFDVTAAPPRRADGAARAGHRTRAGAGRAPHRDRRMVDAGAGPRPRHRVRRADGAQRPGLDAAARAVRRLRAVATGSAGRPLRSGVGGRSSARVLARNPGGRPPRSRTCRPIGAGPRYRRSAAGPSRRPSTPPCTAGSPTSPAPGTRPGSWCCTPRSRCCSPA</sequence>
<dbReference type="InterPro" id="IPR036736">
    <property type="entry name" value="ACP-like_sf"/>
</dbReference>
<dbReference type="InterPro" id="IPR023213">
    <property type="entry name" value="CAT-like_dom_sf"/>
</dbReference>
<comment type="caution">
    <text evidence="5">The sequence shown here is derived from an EMBL/GenBank/DDBJ whole genome shotgun (WGS) entry which is preliminary data.</text>
</comment>
<dbReference type="Proteomes" id="UP001275440">
    <property type="component" value="Unassembled WGS sequence"/>
</dbReference>
<dbReference type="PANTHER" id="PTHR45527">
    <property type="entry name" value="NONRIBOSOMAL PEPTIDE SYNTHETASE"/>
    <property type="match status" value="1"/>
</dbReference>
<dbReference type="EMBL" id="WBMO01000001">
    <property type="protein sequence ID" value="MDV2474264.1"/>
    <property type="molecule type" value="Genomic_DNA"/>
</dbReference>
<keyword evidence="1" id="KW-0045">Antibiotic biosynthesis</keyword>
<dbReference type="Pfam" id="PF00501">
    <property type="entry name" value="AMP-binding"/>
    <property type="match status" value="1"/>
</dbReference>
<proteinExistence type="predicted"/>
<keyword evidence="6" id="KW-1185">Reference proteome</keyword>